<evidence type="ECO:0000313" key="2">
    <source>
        <dbReference type="EMBL" id="KAH3893734.1"/>
    </source>
</evidence>
<reference evidence="1" key="1">
    <citation type="journal article" date="2019" name="bioRxiv">
        <title>The Genome of the Zebra Mussel, Dreissena polymorpha: A Resource for Invasive Species Research.</title>
        <authorList>
            <person name="McCartney M.A."/>
            <person name="Auch B."/>
            <person name="Kono T."/>
            <person name="Mallez S."/>
            <person name="Zhang Y."/>
            <person name="Obille A."/>
            <person name="Becker A."/>
            <person name="Abrahante J.E."/>
            <person name="Garbe J."/>
            <person name="Badalamenti J.P."/>
            <person name="Herman A."/>
            <person name="Mangelson H."/>
            <person name="Liachko I."/>
            <person name="Sullivan S."/>
            <person name="Sone E.D."/>
            <person name="Koren S."/>
            <person name="Silverstein K.A.T."/>
            <person name="Beckman K.B."/>
            <person name="Gohl D.M."/>
        </authorList>
    </citation>
    <scope>NUCLEOTIDE SEQUENCE</scope>
    <source>
        <strain evidence="1">Duluth1</strain>
        <tissue evidence="1">Whole animal</tissue>
    </source>
</reference>
<evidence type="ECO:0000313" key="1">
    <source>
        <dbReference type="EMBL" id="KAH3893732.1"/>
    </source>
</evidence>
<protein>
    <submittedName>
        <fullName evidence="1">Uncharacterized protein</fullName>
    </submittedName>
</protein>
<dbReference type="Proteomes" id="UP000828390">
    <property type="component" value="Unassembled WGS sequence"/>
</dbReference>
<accession>A0A9D4S8M2</accession>
<dbReference type="AlphaFoldDB" id="A0A9D4S8M2"/>
<dbReference type="EMBL" id="JAIWYP010000001">
    <property type="protein sequence ID" value="KAH3893734.1"/>
    <property type="molecule type" value="Genomic_DNA"/>
</dbReference>
<proteinExistence type="predicted"/>
<sequence length="70" mass="7900">MIFLNNGVPLEGLDILKFPKFTQKVCTNKTSVQVETLPSTTAAFRFHSLRTYLQTQIWRGNNTLDAVDLG</sequence>
<name>A0A9D4S8M2_DREPO</name>
<evidence type="ECO:0000313" key="3">
    <source>
        <dbReference type="Proteomes" id="UP000828390"/>
    </source>
</evidence>
<comment type="caution">
    <text evidence="1">The sequence shown here is derived from an EMBL/GenBank/DDBJ whole genome shotgun (WGS) entry which is preliminary data.</text>
</comment>
<dbReference type="EMBL" id="JAIWYP010000001">
    <property type="protein sequence ID" value="KAH3893732.1"/>
    <property type="molecule type" value="Genomic_DNA"/>
</dbReference>
<organism evidence="1 3">
    <name type="scientific">Dreissena polymorpha</name>
    <name type="common">Zebra mussel</name>
    <name type="synonym">Mytilus polymorpha</name>
    <dbReference type="NCBI Taxonomy" id="45954"/>
    <lineage>
        <taxon>Eukaryota</taxon>
        <taxon>Metazoa</taxon>
        <taxon>Spiralia</taxon>
        <taxon>Lophotrochozoa</taxon>
        <taxon>Mollusca</taxon>
        <taxon>Bivalvia</taxon>
        <taxon>Autobranchia</taxon>
        <taxon>Heteroconchia</taxon>
        <taxon>Euheterodonta</taxon>
        <taxon>Imparidentia</taxon>
        <taxon>Neoheterodontei</taxon>
        <taxon>Myida</taxon>
        <taxon>Dreissenoidea</taxon>
        <taxon>Dreissenidae</taxon>
        <taxon>Dreissena</taxon>
    </lineage>
</organism>
<keyword evidence="3" id="KW-1185">Reference proteome</keyword>
<gene>
    <name evidence="1" type="ORF">DPMN_017882</name>
    <name evidence="2" type="ORF">DPMN_017884</name>
</gene>
<reference evidence="1" key="2">
    <citation type="submission" date="2020-11" db="EMBL/GenBank/DDBJ databases">
        <authorList>
            <person name="McCartney M.A."/>
            <person name="Auch B."/>
            <person name="Kono T."/>
            <person name="Mallez S."/>
            <person name="Becker A."/>
            <person name="Gohl D.M."/>
            <person name="Silverstein K.A.T."/>
            <person name="Koren S."/>
            <person name="Bechman K.B."/>
            <person name="Herman A."/>
            <person name="Abrahante J.E."/>
            <person name="Garbe J."/>
        </authorList>
    </citation>
    <scope>NUCLEOTIDE SEQUENCE</scope>
    <source>
        <strain evidence="1">Duluth1</strain>
        <tissue evidence="1">Whole animal</tissue>
    </source>
</reference>